<dbReference type="Proteomes" id="UP000294309">
    <property type="component" value="Chromosome"/>
</dbReference>
<name>A0A4P7AHI5_9MOLU</name>
<dbReference type="InterPro" id="IPR027417">
    <property type="entry name" value="P-loop_NTPase"/>
</dbReference>
<evidence type="ECO:0008006" key="3">
    <source>
        <dbReference type="Google" id="ProtNLM"/>
    </source>
</evidence>
<dbReference type="AlphaFoldDB" id="A0A4P7AHI5"/>
<proteinExistence type="predicted"/>
<dbReference type="Gene3D" id="3.40.50.300">
    <property type="entry name" value="P-loop containing nucleotide triphosphate hydrolases"/>
    <property type="match status" value="1"/>
</dbReference>
<keyword evidence="2" id="KW-1185">Reference proteome</keyword>
<sequence length="46" mass="5300">MIEIKNLTKKYKNDKGVFDINLNVKKGMCYGLIGQTVQEKLQLLDN</sequence>
<gene>
    <name evidence="1" type="ORF">SGLAD_v1c04530</name>
</gene>
<protein>
    <recommendedName>
        <fullName evidence="3">ABC transporter ATP-binding protein</fullName>
    </recommendedName>
</protein>
<dbReference type="KEGG" id="sgq:SGLAD_v1c04530"/>
<evidence type="ECO:0000313" key="2">
    <source>
        <dbReference type="Proteomes" id="UP000294309"/>
    </source>
</evidence>
<evidence type="ECO:0000313" key="1">
    <source>
        <dbReference type="EMBL" id="QBQ07652.1"/>
    </source>
</evidence>
<dbReference type="SUPFAM" id="SSF52540">
    <property type="entry name" value="P-loop containing nucleoside triphosphate hydrolases"/>
    <property type="match status" value="1"/>
</dbReference>
<accession>A0A4P7AHI5</accession>
<organism evidence="1 2">
    <name type="scientific">Spiroplasma gladiatoris</name>
    <dbReference type="NCBI Taxonomy" id="2143"/>
    <lineage>
        <taxon>Bacteria</taxon>
        <taxon>Bacillati</taxon>
        <taxon>Mycoplasmatota</taxon>
        <taxon>Mollicutes</taxon>
        <taxon>Entomoplasmatales</taxon>
        <taxon>Spiroplasmataceae</taxon>
        <taxon>Spiroplasma</taxon>
    </lineage>
</organism>
<reference evidence="1 2" key="1">
    <citation type="submission" date="2019-03" db="EMBL/GenBank/DDBJ databases">
        <title>Complete genome sequence of Spiroplasma gladiatoris TG-1 (DSM 22552).</title>
        <authorList>
            <person name="Lin Y.-C."/>
            <person name="Chou L."/>
            <person name="Kuo C.-H."/>
        </authorList>
    </citation>
    <scope>NUCLEOTIDE SEQUENCE [LARGE SCALE GENOMIC DNA]</scope>
    <source>
        <strain evidence="1 2">TG-1</strain>
    </source>
</reference>
<dbReference type="RefSeq" id="WP_243831621.1">
    <property type="nucleotide sequence ID" value="NZ_CP038013.1"/>
</dbReference>
<dbReference type="EMBL" id="CP038013">
    <property type="protein sequence ID" value="QBQ07652.1"/>
    <property type="molecule type" value="Genomic_DNA"/>
</dbReference>